<dbReference type="Pfam" id="PF04012">
    <property type="entry name" value="PspA_IM30"/>
    <property type="match status" value="1"/>
</dbReference>
<evidence type="ECO:0000313" key="4">
    <source>
        <dbReference type="Proteomes" id="UP000198862"/>
    </source>
</evidence>
<dbReference type="PANTHER" id="PTHR31088:SF6">
    <property type="entry name" value="PHAGE SHOCK PROTEIN A"/>
    <property type="match status" value="1"/>
</dbReference>
<keyword evidence="4" id="KW-1185">Reference proteome</keyword>
<dbReference type="InterPro" id="IPR007157">
    <property type="entry name" value="PspA_VIPP1"/>
</dbReference>
<dbReference type="InterPro" id="IPR014319">
    <property type="entry name" value="Phageshock_PspA"/>
</dbReference>
<dbReference type="RefSeq" id="WP_091986989.1">
    <property type="nucleotide sequence ID" value="NZ_FOLO01000031.1"/>
</dbReference>
<dbReference type="GO" id="GO:0009271">
    <property type="term" value="P:phage shock"/>
    <property type="evidence" value="ECO:0007669"/>
    <property type="project" value="TreeGrafter"/>
</dbReference>
<dbReference type="STRING" id="1123010.SAMN02745724_03399"/>
<accession>A0A1I1PD30</accession>
<keyword evidence="2" id="KW-0175">Coiled coil</keyword>
<dbReference type="Proteomes" id="UP000198862">
    <property type="component" value="Unassembled WGS sequence"/>
</dbReference>
<name>A0A1I1PD30_9GAMM</name>
<dbReference type="PANTHER" id="PTHR31088">
    <property type="entry name" value="MEMBRANE-ASSOCIATED PROTEIN VIPP1, CHLOROPLASTIC"/>
    <property type="match status" value="1"/>
</dbReference>
<evidence type="ECO:0000256" key="2">
    <source>
        <dbReference type="SAM" id="Coils"/>
    </source>
</evidence>
<dbReference type="AlphaFoldDB" id="A0A1I1PD30"/>
<evidence type="ECO:0000313" key="3">
    <source>
        <dbReference type="EMBL" id="SFD07757.1"/>
    </source>
</evidence>
<dbReference type="GO" id="GO:0005829">
    <property type="term" value="C:cytosol"/>
    <property type="evidence" value="ECO:0007669"/>
    <property type="project" value="TreeGrafter"/>
</dbReference>
<organism evidence="3 4">
    <name type="scientific">Pseudoalteromonas denitrificans DSM 6059</name>
    <dbReference type="NCBI Taxonomy" id="1123010"/>
    <lineage>
        <taxon>Bacteria</taxon>
        <taxon>Pseudomonadati</taxon>
        <taxon>Pseudomonadota</taxon>
        <taxon>Gammaproteobacteria</taxon>
        <taxon>Alteromonadales</taxon>
        <taxon>Pseudoalteromonadaceae</taxon>
        <taxon>Pseudoalteromonas</taxon>
    </lineage>
</organism>
<feature type="coiled-coil region" evidence="2">
    <location>
        <begin position="54"/>
        <end position="135"/>
    </location>
</feature>
<protein>
    <submittedName>
        <fullName evidence="3">Phage shock protein A (PspA) family protein</fullName>
    </submittedName>
</protein>
<comment type="similarity">
    <text evidence="1">Belongs to the PspA/Vipp/IM30 family.</text>
</comment>
<evidence type="ECO:0000256" key="1">
    <source>
        <dbReference type="ARBA" id="ARBA00043985"/>
    </source>
</evidence>
<dbReference type="OrthoDB" id="9779630at2"/>
<sequence>MGVFTRLTDIIQSNIASALDKAEDPEKLVRLMIQEMEQTLAEVISTQAEFLADKKTLNRELESANQSIIFWQKKAELALEKQRDDLAKAALIEKNKATKQANSLKDELAKIDSALNQLKADVDSLQVKLNQIKIKQASLMQKEESALSRLKVRTHLHSNQIKDALARFELVERKVDEIEAKVESYDLGSSSLQQQFDEIEKNDEIESELTQLKKKLAA</sequence>
<reference evidence="3 4" key="1">
    <citation type="submission" date="2016-10" db="EMBL/GenBank/DDBJ databases">
        <authorList>
            <person name="de Groot N.N."/>
        </authorList>
    </citation>
    <scope>NUCLEOTIDE SEQUENCE [LARGE SCALE GENOMIC DNA]</scope>
    <source>
        <strain evidence="3 4">DSM 6059</strain>
    </source>
</reference>
<gene>
    <name evidence="3" type="ORF">SAMN02745724_03399</name>
</gene>
<dbReference type="EMBL" id="FOLO01000031">
    <property type="protein sequence ID" value="SFD07757.1"/>
    <property type="molecule type" value="Genomic_DNA"/>
</dbReference>
<proteinExistence type="inferred from homology"/>
<dbReference type="NCBIfam" id="TIGR02977">
    <property type="entry name" value="phageshock_pspA"/>
    <property type="match status" value="1"/>
</dbReference>